<evidence type="ECO:0000256" key="1">
    <source>
        <dbReference type="ARBA" id="ARBA00035012"/>
    </source>
</evidence>
<accession>A0A1E3XD00</accession>
<dbReference type="InterPro" id="IPR003165">
    <property type="entry name" value="Piwi"/>
</dbReference>
<dbReference type="Proteomes" id="UP000094056">
    <property type="component" value="Unassembled WGS sequence"/>
</dbReference>
<dbReference type="Gene3D" id="3.40.50.2300">
    <property type="match status" value="1"/>
</dbReference>
<protein>
    <recommendedName>
        <fullName evidence="2">Protein argonaute</fullName>
    </recommendedName>
</protein>
<feature type="domain" description="Piwi" evidence="3">
    <location>
        <begin position="151"/>
        <end position="475"/>
    </location>
</feature>
<comment type="similarity">
    <text evidence="1">Belongs to the argonaute family. Long pAgo subfamily.</text>
</comment>
<organism evidence="4 5">
    <name type="scientific">Candidatus Scalindua rubra</name>
    <dbReference type="NCBI Taxonomy" id="1872076"/>
    <lineage>
        <taxon>Bacteria</taxon>
        <taxon>Pseudomonadati</taxon>
        <taxon>Planctomycetota</taxon>
        <taxon>Candidatus Brocadiia</taxon>
        <taxon>Candidatus Brocadiales</taxon>
        <taxon>Candidatus Scalinduaceae</taxon>
        <taxon>Candidatus Scalindua</taxon>
    </lineage>
</organism>
<dbReference type="GO" id="GO:0003676">
    <property type="term" value="F:nucleic acid binding"/>
    <property type="evidence" value="ECO:0007669"/>
    <property type="project" value="InterPro"/>
</dbReference>
<dbReference type="CDD" id="cd04659">
    <property type="entry name" value="Piwi_piwi-like_ProArk"/>
    <property type="match status" value="1"/>
</dbReference>
<dbReference type="InterPro" id="IPR036397">
    <property type="entry name" value="RNaseH_sf"/>
</dbReference>
<comment type="caution">
    <text evidence="4">The sequence shown here is derived from an EMBL/GenBank/DDBJ whole genome shotgun (WGS) entry which is preliminary data.</text>
</comment>
<dbReference type="InterPro" id="IPR012337">
    <property type="entry name" value="RNaseH-like_sf"/>
</dbReference>
<gene>
    <name evidence="4" type="ORF">SCARUB_01377</name>
</gene>
<evidence type="ECO:0000313" key="5">
    <source>
        <dbReference type="Proteomes" id="UP000094056"/>
    </source>
</evidence>
<evidence type="ECO:0000313" key="4">
    <source>
        <dbReference type="EMBL" id="ODS33469.1"/>
    </source>
</evidence>
<dbReference type="SUPFAM" id="SSF53098">
    <property type="entry name" value="Ribonuclease H-like"/>
    <property type="match status" value="1"/>
</dbReference>
<dbReference type="Gene3D" id="3.30.420.10">
    <property type="entry name" value="Ribonuclease H-like superfamily/Ribonuclease H"/>
    <property type="match status" value="1"/>
</dbReference>
<reference evidence="4 5" key="1">
    <citation type="submission" date="2016-07" db="EMBL/GenBank/DDBJ databases">
        <title>Draft genome of Scalindua rubra, obtained from a brine-seawater interface in the Red Sea, sheds light on salt adaptation in anammox bacteria.</title>
        <authorList>
            <person name="Speth D.R."/>
            <person name="Lagkouvardos I."/>
            <person name="Wang Y."/>
            <person name="Qian P.-Y."/>
            <person name="Dutilh B.E."/>
            <person name="Jetten M.S."/>
        </authorList>
    </citation>
    <scope>NUCLEOTIDE SEQUENCE [LARGE SCALE GENOMIC DNA]</scope>
    <source>
        <strain evidence="4">BSI-1</strain>
    </source>
</reference>
<name>A0A1E3XD00_9BACT</name>
<dbReference type="AlphaFoldDB" id="A0A1E3XD00"/>
<sequence length="487" mass="56239">MAHYRSNYILIPEPELSFSSVEPSYKSISPLEGLQNWGPYDASIPGFIQRPSNPIRIAIISVSHKVNLIQRYVQMLLSEVKLGQIHEYLRDYKGFKQIYGLNLDIPENLIERIGTNEIKQCTNAENPELAFLEVVKRKLKLLGDKREQLDLIVLFVSREMKDFLEVRGENYYFNFHDHLKAYSAPSNLKLQLIKEEHLPKIGNDNNKDTIRKLWWLSSAIYTKTGGIPCKLADRAERAAFIGLAYGIKPGSGANRIVLGSSHVFDERGEGIRFHLFPIENPLWGKIIGNKRKNPYMNAEDARRLFTIIRQDYQTINSELPSKIVVHKSTPFKKEEIEGIVEALEGINNIELLTIQQESLYRTIQGEVKDRKQKVSNFPVKRGTVLPLDKYSFLLWTSGDLDGVDPRGWHFYQEKRSIPAPLLITRYLGKDPMETVSMDILKLTKMNWNNLQIYNKLPVTIEFAHSISDIVKQLESYSHVPKDFRYYI</sequence>
<evidence type="ECO:0000256" key="2">
    <source>
        <dbReference type="ARBA" id="ARBA00035032"/>
    </source>
</evidence>
<dbReference type="EMBL" id="MAYW01000027">
    <property type="protein sequence ID" value="ODS33469.1"/>
    <property type="molecule type" value="Genomic_DNA"/>
</dbReference>
<proteinExistence type="inferred from homology"/>
<dbReference type="SMART" id="SM00950">
    <property type="entry name" value="Piwi"/>
    <property type="match status" value="1"/>
</dbReference>
<evidence type="ECO:0000259" key="3">
    <source>
        <dbReference type="SMART" id="SM00950"/>
    </source>
</evidence>